<evidence type="ECO:0000256" key="1">
    <source>
        <dbReference type="ARBA" id="ARBA00006524"/>
    </source>
</evidence>
<dbReference type="Proteomes" id="UP000197138">
    <property type="component" value="Unassembled WGS sequence"/>
</dbReference>
<evidence type="ECO:0000256" key="4">
    <source>
        <dbReference type="SAM" id="Phobius"/>
    </source>
</evidence>
<feature type="compositionally biased region" description="Basic and acidic residues" evidence="3">
    <location>
        <begin position="200"/>
        <end position="212"/>
    </location>
</feature>
<feature type="region of interest" description="Disordered" evidence="3">
    <location>
        <begin position="190"/>
        <end position="212"/>
    </location>
</feature>
<dbReference type="AlphaFoldDB" id="A0A218Y1M6"/>
<dbReference type="InterPro" id="IPR019398">
    <property type="entry name" value="Pre-rRNA_process_TSR2"/>
</dbReference>
<sequence>MLGGAETVSSGKTRAETTTSREQQTADRLYLMELPKALSSEALPMLREGINMALSRWSALQMAVENEWGSRNSRDIANKLCDDVFVWFTHSKGLLSLNTEADDGSIGEVAEKLMILHEECSEGNYSSIEKLREACAHRMVHSHVKQVAEKLMILHEECSEGNYSSIEKLREACAHRMVHSHVKQGTLFYEGGGGGEEEGEKGPPRRVNEGVDRGPGTVSRLLLRIGQSAFVVAFIGVMVAAIGFSGRNGEKLTAD</sequence>
<feature type="transmembrane region" description="Helical" evidence="4">
    <location>
        <begin position="221"/>
        <end position="244"/>
    </location>
</feature>
<keyword evidence="4" id="KW-0812">Transmembrane</keyword>
<gene>
    <name evidence="5" type="ORF">CDL15_Pgr000149</name>
</gene>
<evidence type="ECO:0008006" key="7">
    <source>
        <dbReference type="Google" id="ProtNLM"/>
    </source>
</evidence>
<name>A0A218Y1M6_PUNGR</name>
<keyword evidence="4" id="KW-1133">Transmembrane helix</keyword>
<accession>A0A218Y1M6</accession>
<dbReference type="EMBL" id="MTKT01000299">
    <property type="protein sequence ID" value="OWM91205.1"/>
    <property type="molecule type" value="Genomic_DNA"/>
</dbReference>
<keyword evidence="2" id="KW-0698">rRNA processing</keyword>
<reference evidence="6" key="1">
    <citation type="journal article" date="2017" name="Plant J.">
        <title>The pomegranate (Punica granatum L.) genome and the genomics of punicalagin biosynthesis.</title>
        <authorList>
            <person name="Qin G."/>
            <person name="Xu C."/>
            <person name="Ming R."/>
            <person name="Tang H."/>
            <person name="Guyot R."/>
            <person name="Kramer E.M."/>
            <person name="Hu Y."/>
            <person name="Yi X."/>
            <person name="Qi Y."/>
            <person name="Xu X."/>
            <person name="Gao Z."/>
            <person name="Pan H."/>
            <person name="Jian J."/>
            <person name="Tian Y."/>
            <person name="Yue Z."/>
            <person name="Xu Y."/>
        </authorList>
    </citation>
    <scope>NUCLEOTIDE SEQUENCE [LARGE SCALE GENOMIC DNA]</scope>
    <source>
        <strain evidence="6">cv. Dabenzi</strain>
    </source>
</reference>
<dbReference type="PANTHER" id="PTHR21250">
    <property type="entry name" value="PRE-RRNA-PROCESSING PROTEIN TSR2 HOMOLOG"/>
    <property type="match status" value="1"/>
</dbReference>
<comment type="similarity">
    <text evidence="1">Belongs to the TSR2 family.</text>
</comment>
<organism evidence="5 6">
    <name type="scientific">Punica granatum</name>
    <name type="common">Pomegranate</name>
    <dbReference type="NCBI Taxonomy" id="22663"/>
    <lineage>
        <taxon>Eukaryota</taxon>
        <taxon>Viridiplantae</taxon>
        <taxon>Streptophyta</taxon>
        <taxon>Embryophyta</taxon>
        <taxon>Tracheophyta</taxon>
        <taxon>Spermatophyta</taxon>
        <taxon>Magnoliopsida</taxon>
        <taxon>eudicotyledons</taxon>
        <taxon>Gunneridae</taxon>
        <taxon>Pentapetalae</taxon>
        <taxon>rosids</taxon>
        <taxon>malvids</taxon>
        <taxon>Myrtales</taxon>
        <taxon>Lythraceae</taxon>
        <taxon>Punica</taxon>
    </lineage>
</organism>
<evidence type="ECO:0000256" key="3">
    <source>
        <dbReference type="SAM" id="MobiDB-lite"/>
    </source>
</evidence>
<protein>
    <recommendedName>
        <fullName evidence="7">Pre-rRNA-processing protein TSR2 homolog</fullName>
    </recommendedName>
</protein>
<dbReference type="Pfam" id="PF10273">
    <property type="entry name" value="WGG"/>
    <property type="match status" value="1"/>
</dbReference>
<dbReference type="GO" id="GO:0006364">
    <property type="term" value="P:rRNA processing"/>
    <property type="evidence" value="ECO:0007669"/>
    <property type="project" value="UniProtKB-KW"/>
</dbReference>
<comment type="caution">
    <text evidence="5">The sequence shown here is derived from an EMBL/GenBank/DDBJ whole genome shotgun (WGS) entry which is preliminary data.</text>
</comment>
<evidence type="ECO:0000313" key="6">
    <source>
        <dbReference type="Proteomes" id="UP000197138"/>
    </source>
</evidence>
<keyword evidence="4" id="KW-0472">Membrane</keyword>
<feature type="compositionally biased region" description="Polar residues" evidence="3">
    <location>
        <begin position="7"/>
        <end position="23"/>
    </location>
</feature>
<feature type="region of interest" description="Disordered" evidence="3">
    <location>
        <begin position="1"/>
        <end position="26"/>
    </location>
</feature>
<proteinExistence type="inferred from homology"/>
<evidence type="ECO:0000256" key="2">
    <source>
        <dbReference type="ARBA" id="ARBA00022552"/>
    </source>
</evidence>
<evidence type="ECO:0000313" key="5">
    <source>
        <dbReference type="EMBL" id="OWM91205.1"/>
    </source>
</evidence>